<dbReference type="OrthoDB" id="2130169at2759"/>
<proteinExistence type="predicted"/>
<protein>
    <submittedName>
        <fullName evidence="3">NAD(P)-binding protein</fullName>
    </submittedName>
</protein>
<dbReference type="GO" id="GO:0004029">
    <property type="term" value="F:aldehyde dehydrogenase (NAD+) activity"/>
    <property type="evidence" value="ECO:0007669"/>
    <property type="project" value="TreeGrafter"/>
</dbReference>
<dbReference type="Pfam" id="PF01370">
    <property type="entry name" value="Epimerase"/>
    <property type="match status" value="1"/>
</dbReference>
<sequence length="340" mass="37190">MGRKIFLTGATGYIGGSVFDTIVTHHPEYEVTVLLRNVPQDFSSRYPKVKIIKGDYDSHDILAAATSNADVVVHNGNSDHEPSLKAIISGLLTRQTPGFLLHLSGSGILSDFRSDTYLGKLNPKIWSDVDDRDAISRLPDDALHRNTEMLLGKTVAEHGDKINIAIMCPPDIYGKGKGPGKTWSAFVPMYVDSVPKVNNRIFYYRDGANTRSWVHIDDLMTLYLHVVEAAVAGGGNAQWNREGYYFAGTQEHSHIDVVSAIGKHLSAQGVIENGAPVAVDIKAIDSTVNVPWLPGLARYLWASNSRTRADRARKLFGYQGKAPGLLEVLEADVAHAISKT</sequence>
<organism evidence="3 4">
    <name type="scientific">Neohortaea acidophila</name>
    <dbReference type="NCBI Taxonomy" id="245834"/>
    <lineage>
        <taxon>Eukaryota</taxon>
        <taxon>Fungi</taxon>
        <taxon>Dikarya</taxon>
        <taxon>Ascomycota</taxon>
        <taxon>Pezizomycotina</taxon>
        <taxon>Dothideomycetes</taxon>
        <taxon>Dothideomycetidae</taxon>
        <taxon>Mycosphaerellales</taxon>
        <taxon>Teratosphaeriaceae</taxon>
        <taxon>Neohortaea</taxon>
    </lineage>
</organism>
<reference evidence="3" key="1">
    <citation type="journal article" date="2020" name="Stud. Mycol.">
        <title>101 Dothideomycetes genomes: a test case for predicting lifestyles and emergence of pathogens.</title>
        <authorList>
            <person name="Haridas S."/>
            <person name="Albert R."/>
            <person name="Binder M."/>
            <person name="Bloem J."/>
            <person name="Labutti K."/>
            <person name="Salamov A."/>
            <person name="Andreopoulos B."/>
            <person name="Baker S."/>
            <person name="Barry K."/>
            <person name="Bills G."/>
            <person name="Bluhm B."/>
            <person name="Cannon C."/>
            <person name="Castanera R."/>
            <person name="Culley D."/>
            <person name="Daum C."/>
            <person name="Ezra D."/>
            <person name="Gonzalez J."/>
            <person name="Henrissat B."/>
            <person name="Kuo A."/>
            <person name="Liang C."/>
            <person name="Lipzen A."/>
            <person name="Lutzoni F."/>
            <person name="Magnuson J."/>
            <person name="Mondo S."/>
            <person name="Nolan M."/>
            <person name="Ohm R."/>
            <person name="Pangilinan J."/>
            <person name="Park H.-J."/>
            <person name="Ramirez L."/>
            <person name="Alfaro M."/>
            <person name="Sun H."/>
            <person name="Tritt A."/>
            <person name="Yoshinaga Y."/>
            <person name="Zwiers L.-H."/>
            <person name="Turgeon B."/>
            <person name="Goodwin S."/>
            <person name="Spatafora J."/>
            <person name="Crous P."/>
            <person name="Grigoriev I."/>
        </authorList>
    </citation>
    <scope>NUCLEOTIDE SEQUENCE</scope>
    <source>
        <strain evidence="3">CBS 113389</strain>
    </source>
</reference>
<dbReference type="Proteomes" id="UP000799767">
    <property type="component" value="Unassembled WGS sequence"/>
</dbReference>
<feature type="domain" description="NAD(P)-binding" evidence="2">
    <location>
        <begin position="9"/>
        <end position="88"/>
    </location>
</feature>
<evidence type="ECO:0000313" key="3">
    <source>
        <dbReference type="EMBL" id="KAF2485559.1"/>
    </source>
</evidence>
<dbReference type="InterPro" id="IPR001509">
    <property type="entry name" value="Epimerase_deHydtase"/>
</dbReference>
<dbReference type="PANTHER" id="PTHR48079">
    <property type="entry name" value="PROTEIN YEEZ"/>
    <property type="match status" value="1"/>
</dbReference>
<dbReference type="InterPro" id="IPR051783">
    <property type="entry name" value="NAD(P)-dependent_oxidoreduct"/>
</dbReference>
<dbReference type="RefSeq" id="XP_033592128.1">
    <property type="nucleotide sequence ID" value="XM_033733046.1"/>
</dbReference>
<evidence type="ECO:0000313" key="4">
    <source>
        <dbReference type="Proteomes" id="UP000799767"/>
    </source>
</evidence>
<accession>A0A6A6Q0Q4</accession>
<dbReference type="Gene3D" id="3.40.50.720">
    <property type="entry name" value="NAD(P)-binding Rossmann-like Domain"/>
    <property type="match status" value="2"/>
</dbReference>
<dbReference type="PANTHER" id="PTHR48079:SF6">
    <property type="entry name" value="NAD(P)-BINDING DOMAIN-CONTAINING PROTEIN-RELATED"/>
    <property type="match status" value="1"/>
</dbReference>
<keyword evidence="4" id="KW-1185">Reference proteome</keyword>
<name>A0A6A6Q0Q4_9PEZI</name>
<dbReference type="SUPFAM" id="SSF51735">
    <property type="entry name" value="NAD(P)-binding Rossmann-fold domains"/>
    <property type="match status" value="1"/>
</dbReference>
<dbReference type="EMBL" id="MU001633">
    <property type="protein sequence ID" value="KAF2485559.1"/>
    <property type="molecule type" value="Genomic_DNA"/>
</dbReference>
<dbReference type="GeneID" id="54474048"/>
<dbReference type="Pfam" id="PF13460">
    <property type="entry name" value="NAD_binding_10"/>
    <property type="match status" value="1"/>
</dbReference>
<evidence type="ECO:0000259" key="2">
    <source>
        <dbReference type="Pfam" id="PF13460"/>
    </source>
</evidence>
<feature type="domain" description="NAD-dependent epimerase/dehydratase" evidence="1">
    <location>
        <begin position="156"/>
        <end position="240"/>
    </location>
</feature>
<dbReference type="InterPro" id="IPR036291">
    <property type="entry name" value="NAD(P)-bd_dom_sf"/>
</dbReference>
<dbReference type="InterPro" id="IPR016040">
    <property type="entry name" value="NAD(P)-bd_dom"/>
</dbReference>
<evidence type="ECO:0000259" key="1">
    <source>
        <dbReference type="Pfam" id="PF01370"/>
    </source>
</evidence>
<dbReference type="AlphaFoldDB" id="A0A6A6Q0Q4"/>
<gene>
    <name evidence="3" type="ORF">BDY17DRAFT_293876</name>
</gene>
<dbReference type="GO" id="GO:0005737">
    <property type="term" value="C:cytoplasm"/>
    <property type="evidence" value="ECO:0007669"/>
    <property type="project" value="TreeGrafter"/>
</dbReference>